<feature type="region of interest" description="Disordered" evidence="1">
    <location>
        <begin position="91"/>
        <end position="111"/>
    </location>
</feature>
<dbReference type="Gene3D" id="3.40.50.1000">
    <property type="entry name" value="HAD superfamily/HAD-like"/>
    <property type="match status" value="1"/>
</dbReference>
<keyword evidence="3" id="KW-1185">Reference proteome</keyword>
<dbReference type="InterPro" id="IPR036412">
    <property type="entry name" value="HAD-like_sf"/>
</dbReference>
<name>A0A2N5J502_9BIFI</name>
<protein>
    <submittedName>
        <fullName evidence="2">Haloacid dehalogenase-like hydrolase</fullName>
    </submittedName>
</protein>
<organism evidence="2 3">
    <name type="scientific">Bifidobacterium parmae</name>
    <dbReference type="NCBI Taxonomy" id="361854"/>
    <lineage>
        <taxon>Bacteria</taxon>
        <taxon>Bacillati</taxon>
        <taxon>Actinomycetota</taxon>
        <taxon>Actinomycetes</taxon>
        <taxon>Bifidobacteriales</taxon>
        <taxon>Bifidobacteriaceae</taxon>
        <taxon>Bifidobacterium</taxon>
    </lineage>
</organism>
<keyword evidence="2" id="KW-0378">Hydrolase</keyword>
<dbReference type="Proteomes" id="UP000235034">
    <property type="component" value="Unassembled WGS sequence"/>
</dbReference>
<evidence type="ECO:0000313" key="3">
    <source>
        <dbReference type="Proteomes" id="UP000235034"/>
    </source>
</evidence>
<comment type="caution">
    <text evidence="2">The sequence shown here is derived from an EMBL/GenBank/DDBJ whole genome shotgun (WGS) entry which is preliminary data.</text>
</comment>
<dbReference type="RefSeq" id="WP_101621803.1">
    <property type="nucleotide sequence ID" value="NZ_NMWT01000006.1"/>
</dbReference>
<dbReference type="InterPro" id="IPR006439">
    <property type="entry name" value="HAD-SF_hydro_IA"/>
</dbReference>
<dbReference type="PANTHER" id="PTHR43611">
    <property type="entry name" value="ALPHA-D-GLUCOSE 1-PHOSPHATE PHOSPHATASE"/>
    <property type="match status" value="1"/>
</dbReference>
<feature type="compositionally biased region" description="Low complexity" evidence="1">
    <location>
        <begin position="91"/>
        <end position="102"/>
    </location>
</feature>
<dbReference type="OrthoDB" id="9797415at2"/>
<accession>A0A2N5J502</accession>
<dbReference type="Pfam" id="PF00702">
    <property type="entry name" value="Hydrolase"/>
    <property type="match status" value="1"/>
</dbReference>
<dbReference type="PANTHER" id="PTHR43611:SF3">
    <property type="entry name" value="FLAVIN MONONUCLEOTIDE HYDROLASE 1, CHLOROPLATIC"/>
    <property type="match status" value="1"/>
</dbReference>
<evidence type="ECO:0000256" key="1">
    <source>
        <dbReference type="SAM" id="MobiDB-lite"/>
    </source>
</evidence>
<dbReference type="AlphaFoldDB" id="A0A2N5J502"/>
<gene>
    <name evidence="2" type="ORF">Uis4E_0597</name>
</gene>
<evidence type="ECO:0000313" key="2">
    <source>
        <dbReference type="EMBL" id="PLS29296.1"/>
    </source>
</evidence>
<sequence>MSVSPVNRPVRPTYDDVIFDFCDVLVDWRPRAAVDGVVPADVADRLFDRDDPYGFWHYDELSDLGWSEERILADYAAHHAAERRGITPDAADAADAADAGEPGEPGEPGESSELAAFRTYFARQRLALTGMLPGMADLLCDLDAAGVRCWGLTNFTVTYVDAACELFPALGLLRDVVVSSAERIHKPDAAIYRRAVARFGVDPAHAAFVDDKQRNADAAAAAVPGLTGIRFTDAASLRARLFA</sequence>
<dbReference type="SUPFAM" id="SSF56784">
    <property type="entry name" value="HAD-like"/>
    <property type="match status" value="1"/>
</dbReference>
<proteinExistence type="predicted"/>
<dbReference type="EMBL" id="NMWT01000006">
    <property type="protein sequence ID" value="PLS29296.1"/>
    <property type="molecule type" value="Genomic_DNA"/>
</dbReference>
<dbReference type="GO" id="GO:0016787">
    <property type="term" value="F:hydrolase activity"/>
    <property type="evidence" value="ECO:0007669"/>
    <property type="project" value="UniProtKB-KW"/>
</dbReference>
<dbReference type="InterPro" id="IPR023214">
    <property type="entry name" value="HAD_sf"/>
</dbReference>
<reference evidence="2 3" key="1">
    <citation type="submission" date="2017-07" db="EMBL/GenBank/DDBJ databases">
        <title>Bifidobacterium novel species.</title>
        <authorList>
            <person name="Lugli G.A."/>
            <person name="Milani C."/>
            <person name="Duranti S."/>
            <person name="Mangifesta M."/>
        </authorList>
    </citation>
    <scope>NUCLEOTIDE SEQUENCE [LARGE SCALE GENOMIC DNA]</scope>
    <source>
        <strain evidence="2 3">77</strain>
    </source>
</reference>
<dbReference type="NCBIfam" id="TIGR01509">
    <property type="entry name" value="HAD-SF-IA-v3"/>
    <property type="match status" value="1"/>
</dbReference>